<name>A0AA96EPX7_9VIRU</name>
<sequence length="95" mass="10954">MQARIREYQRLFPSVKNLRITKSDRSQKRYKAEFVMDGEPHVVHFGQKGAFTFADGAPESKRQAYRARHSKILNKGRTAYKVPGSASSLAWVILW</sequence>
<evidence type="ECO:0000313" key="1">
    <source>
        <dbReference type="EMBL" id="WNL50186.1"/>
    </source>
</evidence>
<dbReference type="InterPro" id="IPR043930">
    <property type="entry name" value="DUF5754"/>
</dbReference>
<reference evidence="1" key="1">
    <citation type="submission" date="2023-07" db="EMBL/GenBank/DDBJ databases">
        <authorList>
            <person name="Xia Y."/>
        </authorList>
    </citation>
    <scope>NUCLEOTIDE SEQUENCE</scope>
    <source>
        <strain evidence="1">E</strain>
    </source>
</reference>
<gene>
    <name evidence="1" type="ORF">MarDSR_147</name>
</gene>
<dbReference type="Pfam" id="PF19058">
    <property type="entry name" value="DUF5754"/>
    <property type="match status" value="1"/>
</dbReference>
<organism evidence="1">
    <name type="scientific">Marseillevirus sp</name>
    <dbReference type="NCBI Taxonomy" id="2809551"/>
    <lineage>
        <taxon>Viruses</taxon>
        <taxon>Varidnaviria</taxon>
        <taxon>Bamfordvirae</taxon>
        <taxon>Nucleocytoviricota</taxon>
        <taxon>Megaviricetes</taxon>
        <taxon>Pimascovirales</taxon>
        <taxon>Pimascovirales incertae sedis</taxon>
        <taxon>Marseilleviridae</taxon>
        <taxon>Marseillevirus</taxon>
    </lineage>
</organism>
<accession>A0AA96EPX7</accession>
<protein>
    <submittedName>
        <fullName evidence="1">Uncharacterized protein</fullName>
    </submittedName>
</protein>
<proteinExistence type="predicted"/>
<dbReference type="EMBL" id="OR343189">
    <property type="protein sequence ID" value="WNL50186.1"/>
    <property type="molecule type" value="Genomic_DNA"/>
</dbReference>